<feature type="domain" description="Toxin VasX N-terminal region" evidence="2">
    <location>
        <begin position="12"/>
        <end position="177"/>
    </location>
</feature>
<dbReference type="Proteomes" id="UP000306758">
    <property type="component" value="Unassembled WGS sequence"/>
</dbReference>
<dbReference type="AlphaFoldDB" id="A0A4S2PXC3"/>
<sequence length="976" mass="111198">MATANDSLSVVKTCQEGTLVYPVRLALQTERLKACRTDSNPLCNLTEWQKDYERRLLRAGYVYILALDVAPEEKTSAKSDMYAWYIYKYHSPDVAELEGVRETSSDFSFTQYHFYGNKISQEQARFGMSLPYIHLPAGINHIDIMYSDIFLPAVFLQKLIDAPAMRKRWMRHIVLGAPDTGCTPLIEAAEAVKDFHNTPDNQLNHENNLICYTPTGYRQVFAKLLERLERHYGKAFIIELEDEIGTARDLAAYQLYLDEERKAILHQYSYAISTAQLIQAEVHKQRMAQIDERDIANLSGNAAWYTPTVKEKPQIYQELKIKDIHLNPQSHQDIFETLKTALNLTALPSGINAVEKMAKLPTLYGEHFKHLVNVHLAHILSQKEKLADWTALLQSSTHAPTVAAIIGSYSLYLHGLLWGFDLSTYGYNTLLAAIYRDDFKLPPESQTLDEAAVEQFHPVLSMSVYPIIAGSVSIADTSHFEALKFDFLVSLIADKLYTRTAKYTKSRQQNEVVRAVKNIHRIYEINPFTKQAEIKQNEIINSDIRIKARYASPPKPQPKSYPIYHLDGAPTLTIHEDGYRVLNPRGQLAGLQKMLGYSVIFGYIWQSNTATTTLGRFSNDPTVGVITMFAGLNAPKSYLEKTIERAANEIQKEASFTRAGKLLLAETKPHFLTHLKAAFISVNTALAGLAVVVEIGYGYEAYYKGDTVGMYAAIMRGSGSLLSSTSIGLIGVAKATTNMQWLVRFGYVGLAAGVVILVAGIITDFFKQPDIVTWVENGFWGKSTFYWGKEVRAYEWENEKRLNDFSAQIKKSFFTVFGEKESVDVDIEHLYKIENQRYFNFSGEIEIHDEDKFIFWVNYQGIYSQADAEHIRIESPITVRRPTTPKNYYEQPHEEYQVEEKALHYQVVFESQGVAKIMIPQQQITGKLRANHYYFPTPVQFNYGEINYLSMSVSIPTYQGSEYRKYSKKTEFRFKG</sequence>
<keyword evidence="1" id="KW-0812">Transmembrane</keyword>
<dbReference type="Pfam" id="PF20249">
    <property type="entry name" value="VasX_N"/>
    <property type="match status" value="1"/>
</dbReference>
<feature type="transmembrane region" description="Helical" evidence="1">
    <location>
        <begin position="677"/>
        <end position="699"/>
    </location>
</feature>
<comment type="caution">
    <text evidence="3">The sequence shown here is derived from an EMBL/GenBank/DDBJ whole genome shotgun (WGS) entry which is preliminary data.</text>
</comment>
<accession>A0A4S2PXC3</accession>
<dbReference type="RefSeq" id="WP_136123657.1">
    <property type="nucleotide sequence ID" value="NZ_QXNI01000040.1"/>
</dbReference>
<proteinExistence type="predicted"/>
<keyword evidence="1" id="KW-1133">Transmembrane helix</keyword>
<protein>
    <recommendedName>
        <fullName evidence="2">Toxin VasX N-terminal region domain-containing protein</fullName>
    </recommendedName>
</protein>
<keyword evidence="1" id="KW-0472">Membrane</keyword>
<feature type="transmembrane region" description="Helical" evidence="1">
    <location>
        <begin position="745"/>
        <end position="766"/>
    </location>
</feature>
<evidence type="ECO:0000313" key="4">
    <source>
        <dbReference type="Proteomes" id="UP000306758"/>
    </source>
</evidence>
<dbReference type="EMBL" id="QXNI01000040">
    <property type="protein sequence ID" value="THA08708.1"/>
    <property type="molecule type" value="Genomic_DNA"/>
</dbReference>
<evidence type="ECO:0000313" key="3">
    <source>
        <dbReference type="EMBL" id="THA08708.1"/>
    </source>
</evidence>
<evidence type="ECO:0000256" key="1">
    <source>
        <dbReference type="SAM" id="Phobius"/>
    </source>
</evidence>
<gene>
    <name evidence="3" type="ORF">D3M78_07170</name>
</gene>
<organism evidence="3 4">
    <name type="scientific">Rodentibacter pneumotropicus</name>
    <dbReference type="NCBI Taxonomy" id="758"/>
    <lineage>
        <taxon>Bacteria</taxon>
        <taxon>Pseudomonadati</taxon>
        <taxon>Pseudomonadota</taxon>
        <taxon>Gammaproteobacteria</taxon>
        <taxon>Pasteurellales</taxon>
        <taxon>Pasteurellaceae</taxon>
        <taxon>Rodentibacter</taxon>
    </lineage>
</organism>
<evidence type="ECO:0000259" key="2">
    <source>
        <dbReference type="Pfam" id="PF20249"/>
    </source>
</evidence>
<reference evidence="3 4" key="1">
    <citation type="journal article" date="2019" name="Vet. Microbiol.">
        <title>Development of multi locus sequence typing (MLST) of Rodentibacter pneumotropicus.</title>
        <authorList>
            <person name="Adhikary S."/>
            <person name="Bisgaard M."/>
            <person name="Boot R."/>
            <person name="Benga L."/>
            <person name="Nicklas W."/>
            <person name="Christensen H."/>
        </authorList>
    </citation>
    <scope>NUCLEOTIDE SEQUENCE [LARGE SCALE GENOMIC DNA]</scope>
    <source>
        <strain evidence="3 4">Ac84</strain>
    </source>
</reference>
<name>A0A4S2PXC3_9PAST</name>
<dbReference type="InterPro" id="IPR046864">
    <property type="entry name" value="VasX_N"/>
</dbReference>